<keyword evidence="1" id="KW-0812">Transmembrane</keyword>
<feature type="transmembrane region" description="Helical" evidence="1">
    <location>
        <begin position="105"/>
        <end position="122"/>
    </location>
</feature>
<dbReference type="InterPro" id="IPR032816">
    <property type="entry name" value="VTT_dom"/>
</dbReference>
<feature type="transmembrane region" description="Helical" evidence="1">
    <location>
        <begin position="12"/>
        <end position="35"/>
    </location>
</feature>
<organism evidence="3 4">
    <name type="scientific">Acetobacter conturbans</name>
    <dbReference type="NCBI Taxonomy" id="1737472"/>
    <lineage>
        <taxon>Bacteria</taxon>
        <taxon>Pseudomonadati</taxon>
        <taxon>Pseudomonadota</taxon>
        <taxon>Alphaproteobacteria</taxon>
        <taxon>Acetobacterales</taxon>
        <taxon>Acetobacteraceae</taxon>
        <taxon>Acetobacter</taxon>
    </lineage>
</organism>
<protein>
    <submittedName>
        <fullName evidence="3">DedA family protein</fullName>
    </submittedName>
</protein>
<proteinExistence type="predicted"/>
<gene>
    <name evidence="3" type="ORF">GOB81_02465</name>
</gene>
<dbReference type="Pfam" id="PF09335">
    <property type="entry name" value="VTT_dom"/>
    <property type="match status" value="1"/>
</dbReference>
<reference evidence="3 4" key="1">
    <citation type="journal article" date="2020" name="Int. J. Syst. Evol. Microbiol.">
        <title>Novel acetic acid bacteria from cider fermentations: Acetobacter conturbans sp. nov. and Acetobacter fallax sp. nov.</title>
        <authorList>
            <person name="Sombolestani A.S."/>
            <person name="Cleenwerck I."/>
            <person name="Cnockaert M."/>
            <person name="Borremans W."/>
            <person name="Wieme A.D."/>
            <person name="De Vuyst L."/>
            <person name="Vandamme P."/>
        </authorList>
    </citation>
    <scope>NUCLEOTIDE SEQUENCE [LARGE SCALE GENOMIC DNA]</scope>
    <source>
        <strain evidence="3 4">LMG 1627</strain>
    </source>
</reference>
<sequence>MLDRLYTRVRAHAAGPMAPFWLGILAFSEASFFPLPPETLLIPMVLANRGRAWRYALIATLCSVAGGVLGWYIGAVLLDVVARPIVHFYHADATLAALQEKFRKWGVWIVLIKGLTPVPYKFVTIASGAAHFPLLPFLLASLATRGIRFFLVAGLLQRFGAPIEAFIEKRLPLVCGAFALALIGGILALAYL</sequence>
<evidence type="ECO:0000256" key="1">
    <source>
        <dbReference type="SAM" id="Phobius"/>
    </source>
</evidence>
<feature type="domain" description="VTT" evidence="2">
    <location>
        <begin position="38"/>
        <end position="155"/>
    </location>
</feature>
<evidence type="ECO:0000259" key="2">
    <source>
        <dbReference type="Pfam" id="PF09335"/>
    </source>
</evidence>
<dbReference type="InterPro" id="IPR051311">
    <property type="entry name" value="DedA_domain"/>
</dbReference>
<evidence type="ECO:0000313" key="4">
    <source>
        <dbReference type="Proteomes" id="UP000631653"/>
    </source>
</evidence>
<feature type="transmembrane region" description="Helical" evidence="1">
    <location>
        <begin position="55"/>
        <end position="78"/>
    </location>
</feature>
<dbReference type="EMBL" id="WOSY01000002">
    <property type="protein sequence ID" value="NHN87496.1"/>
    <property type="molecule type" value="Genomic_DNA"/>
</dbReference>
<keyword evidence="4" id="KW-1185">Reference proteome</keyword>
<feature type="transmembrane region" description="Helical" evidence="1">
    <location>
        <begin position="134"/>
        <end position="159"/>
    </location>
</feature>
<accession>A0ABX0JVG3</accession>
<keyword evidence="1" id="KW-0472">Membrane</keyword>
<comment type="caution">
    <text evidence="3">The sequence shown here is derived from an EMBL/GenBank/DDBJ whole genome shotgun (WGS) entry which is preliminary data.</text>
</comment>
<dbReference type="RefSeq" id="WP_173568798.1">
    <property type="nucleotide sequence ID" value="NZ_WOSY01000002.1"/>
</dbReference>
<dbReference type="PANTHER" id="PTHR42709">
    <property type="entry name" value="ALKALINE PHOSPHATASE LIKE PROTEIN"/>
    <property type="match status" value="1"/>
</dbReference>
<feature type="transmembrane region" description="Helical" evidence="1">
    <location>
        <begin position="171"/>
        <end position="191"/>
    </location>
</feature>
<evidence type="ECO:0000313" key="3">
    <source>
        <dbReference type="EMBL" id="NHN87496.1"/>
    </source>
</evidence>
<dbReference type="Proteomes" id="UP000631653">
    <property type="component" value="Unassembled WGS sequence"/>
</dbReference>
<dbReference type="PANTHER" id="PTHR42709:SF11">
    <property type="entry name" value="DEDA FAMILY PROTEIN"/>
    <property type="match status" value="1"/>
</dbReference>
<name>A0ABX0JVG3_9PROT</name>
<keyword evidence="1" id="KW-1133">Transmembrane helix</keyword>